<evidence type="ECO:0000313" key="1">
    <source>
        <dbReference type="EMBL" id="KAK5802177.1"/>
    </source>
</evidence>
<evidence type="ECO:0000313" key="2">
    <source>
        <dbReference type="Proteomes" id="UP001358586"/>
    </source>
</evidence>
<sequence length="77" mass="9312">MDDSIANLKIHDGRRKFGRWKRTWRKRLLENKDPMEIPLTYSFFWVQIHDMLLEMISEAITKQFGDFIGSFVEYDAK</sequence>
<proteinExistence type="predicted"/>
<comment type="caution">
    <text evidence="1">The sequence shown here is derived from an EMBL/GenBank/DDBJ whole genome shotgun (WGS) entry which is preliminary data.</text>
</comment>
<reference evidence="1 2" key="1">
    <citation type="submission" date="2023-03" db="EMBL/GenBank/DDBJ databases">
        <title>WGS of Gossypium arboreum.</title>
        <authorList>
            <person name="Yu D."/>
        </authorList>
    </citation>
    <scope>NUCLEOTIDE SEQUENCE [LARGE SCALE GENOMIC DNA]</scope>
    <source>
        <tissue evidence="1">Leaf</tissue>
    </source>
</reference>
<protein>
    <submittedName>
        <fullName evidence="1">Uncharacterized protein</fullName>
    </submittedName>
</protein>
<dbReference type="EMBL" id="JARKNE010000009">
    <property type="protein sequence ID" value="KAK5802177.1"/>
    <property type="molecule type" value="Genomic_DNA"/>
</dbReference>
<dbReference type="Proteomes" id="UP001358586">
    <property type="component" value="Chromosome 9"/>
</dbReference>
<organism evidence="1 2">
    <name type="scientific">Gossypium arboreum</name>
    <name type="common">Tree cotton</name>
    <name type="synonym">Gossypium nanking</name>
    <dbReference type="NCBI Taxonomy" id="29729"/>
    <lineage>
        <taxon>Eukaryota</taxon>
        <taxon>Viridiplantae</taxon>
        <taxon>Streptophyta</taxon>
        <taxon>Embryophyta</taxon>
        <taxon>Tracheophyta</taxon>
        <taxon>Spermatophyta</taxon>
        <taxon>Magnoliopsida</taxon>
        <taxon>eudicotyledons</taxon>
        <taxon>Gunneridae</taxon>
        <taxon>Pentapetalae</taxon>
        <taxon>rosids</taxon>
        <taxon>malvids</taxon>
        <taxon>Malvales</taxon>
        <taxon>Malvaceae</taxon>
        <taxon>Malvoideae</taxon>
        <taxon>Gossypium</taxon>
    </lineage>
</organism>
<name>A0ABR0NMG9_GOSAR</name>
<gene>
    <name evidence="1" type="ORF">PVK06_029760</name>
</gene>
<keyword evidence="2" id="KW-1185">Reference proteome</keyword>
<accession>A0ABR0NMG9</accession>